<evidence type="ECO:0000259" key="5">
    <source>
        <dbReference type="SMART" id="SM00418"/>
    </source>
</evidence>
<dbReference type="PANTHER" id="PTHR43132:SF8">
    <property type="entry name" value="HTH-TYPE TRANSCRIPTIONAL REGULATOR KMTR"/>
    <property type="match status" value="1"/>
</dbReference>
<dbReference type="InterPro" id="IPR051011">
    <property type="entry name" value="Metal_resp_trans_reg"/>
</dbReference>
<comment type="caution">
    <text evidence="6">The sequence shown here is derived from an EMBL/GenBank/DDBJ whole genome shotgun (WGS) entry which is preliminary data.</text>
</comment>
<keyword evidence="1" id="KW-0805">Transcription regulation</keyword>
<name>A0A7W3Z8M0_9PSEU</name>
<sequence length="347" mass="38360">MLRIHFTPKDLTRIRLAMDPAPLVETVFSLELLLRRQGGAVFEPWRDLVSRRVRTPLPMLRHLIGPAGLVPAFLGPTSPGLEPAWDDVRTASRHLVGRALRYIDRRRRVPQWGWALADGDAGARDHLVREYRAYHTAAIAPVWPAVVRSRQTDLQFRATTLAAQGAEQLLGGLHSALDWQPPILQCHLPDGPHGDLRLRGQGLRLMPSVFTRLPRFAGDDGTPTIIYPISVGTDSPLWFRDQHGGAQLADLIGRTRATVLRSVARRHSTSTGELASMLDLSPAAVSKHATVLRANGLITSYRDKHRVIHLPTPLGEALLDDTARTDAGAQRSIRPAPTPLVERGDHH</sequence>
<keyword evidence="3" id="KW-0804">Transcription</keyword>
<dbReference type="GO" id="GO:0003677">
    <property type="term" value="F:DNA binding"/>
    <property type="evidence" value="ECO:0007669"/>
    <property type="project" value="UniProtKB-KW"/>
</dbReference>
<dbReference type="InterPro" id="IPR036388">
    <property type="entry name" value="WH-like_DNA-bd_sf"/>
</dbReference>
<gene>
    <name evidence="6" type="ORF">H4281_00505</name>
</gene>
<dbReference type="SUPFAM" id="SSF46785">
    <property type="entry name" value="Winged helix' DNA-binding domain"/>
    <property type="match status" value="1"/>
</dbReference>
<evidence type="ECO:0000313" key="7">
    <source>
        <dbReference type="Proteomes" id="UP000526734"/>
    </source>
</evidence>
<dbReference type="RefSeq" id="WP_182888852.1">
    <property type="nucleotide sequence ID" value="NZ_JACGZW010000001.1"/>
</dbReference>
<dbReference type="InterPro" id="IPR011991">
    <property type="entry name" value="ArsR-like_HTH"/>
</dbReference>
<protein>
    <submittedName>
        <fullName evidence="6">Winged helix-turn-helix transcriptional regulator</fullName>
    </submittedName>
</protein>
<dbReference type="SMART" id="SM00418">
    <property type="entry name" value="HTH_ARSR"/>
    <property type="match status" value="1"/>
</dbReference>
<keyword evidence="2" id="KW-0238">DNA-binding</keyword>
<evidence type="ECO:0000256" key="4">
    <source>
        <dbReference type="SAM" id="MobiDB-lite"/>
    </source>
</evidence>
<dbReference type="InterPro" id="IPR000835">
    <property type="entry name" value="HTH_MarR-typ"/>
</dbReference>
<dbReference type="InterPro" id="IPR036390">
    <property type="entry name" value="WH_DNA-bd_sf"/>
</dbReference>
<feature type="domain" description="HTH arsR-type" evidence="5">
    <location>
        <begin position="247"/>
        <end position="319"/>
    </location>
</feature>
<dbReference type="Pfam" id="PF01047">
    <property type="entry name" value="MarR"/>
    <property type="match status" value="1"/>
</dbReference>
<dbReference type="EMBL" id="JACGZW010000001">
    <property type="protein sequence ID" value="MBB1151603.1"/>
    <property type="molecule type" value="Genomic_DNA"/>
</dbReference>
<dbReference type="Proteomes" id="UP000526734">
    <property type="component" value="Unassembled WGS sequence"/>
</dbReference>
<evidence type="ECO:0000256" key="2">
    <source>
        <dbReference type="ARBA" id="ARBA00023125"/>
    </source>
</evidence>
<dbReference type="Gene3D" id="1.10.10.10">
    <property type="entry name" value="Winged helix-like DNA-binding domain superfamily/Winged helix DNA-binding domain"/>
    <property type="match status" value="1"/>
</dbReference>
<accession>A0A7W3Z8M0</accession>
<dbReference type="AlphaFoldDB" id="A0A7W3Z8M0"/>
<organism evidence="6 7">
    <name type="scientific">Amycolatopsis dendrobii</name>
    <dbReference type="NCBI Taxonomy" id="2760662"/>
    <lineage>
        <taxon>Bacteria</taxon>
        <taxon>Bacillati</taxon>
        <taxon>Actinomycetota</taxon>
        <taxon>Actinomycetes</taxon>
        <taxon>Pseudonocardiales</taxon>
        <taxon>Pseudonocardiaceae</taxon>
        <taxon>Amycolatopsis</taxon>
    </lineage>
</organism>
<dbReference type="CDD" id="cd00090">
    <property type="entry name" value="HTH_ARSR"/>
    <property type="match status" value="1"/>
</dbReference>
<feature type="region of interest" description="Disordered" evidence="4">
    <location>
        <begin position="325"/>
        <end position="347"/>
    </location>
</feature>
<proteinExistence type="predicted"/>
<evidence type="ECO:0000313" key="6">
    <source>
        <dbReference type="EMBL" id="MBB1151603.1"/>
    </source>
</evidence>
<dbReference type="GO" id="GO:0003700">
    <property type="term" value="F:DNA-binding transcription factor activity"/>
    <property type="evidence" value="ECO:0007669"/>
    <property type="project" value="InterPro"/>
</dbReference>
<evidence type="ECO:0000256" key="3">
    <source>
        <dbReference type="ARBA" id="ARBA00023163"/>
    </source>
</evidence>
<dbReference type="PANTHER" id="PTHR43132">
    <property type="entry name" value="ARSENICAL RESISTANCE OPERON REPRESSOR ARSR-RELATED"/>
    <property type="match status" value="1"/>
</dbReference>
<dbReference type="InterPro" id="IPR001845">
    <property type="entry name" value="HTH_ArsR_DNA-bd_dom"/>
</dbReference>
<evidence type="ECO:0000256" key="1">
    <source>
        <dbReference type="ARBA" id="ARBA00023015"/>
    </source>
</evidence>
<keyword evidence="7" id="KW-1185">Reference proteome</keyword>
<reference evidence="6 7" key="1">
    <citation type="submission" date="2020-08" db="EMBL/GenBank/DDBJ databases">
        <title>Amycolatopsis sp. nov. DR6-1 isolated from Dendrobium heterocarpum.</title>
        <authorList>
            <person name="Tedsree N."/>
            <person name="Kuncharoen N."/>
            <person name="Likhitwitayawuid K."/>
            <person name="Tanasupawat S."/>
        </authorList>
    </citation>
    <scope>NUCLEOTIDE SEQUENCE [LARGE SCALE GENOMIC DNA]</scope>
    <source>
        <strain evidence="6 7">DR6-1</strain>
    </source>
</reference>